<proteinExistence type="predicted"/>
<accession>A0A6C0HK92</accession>
<organism evidence="1">
    <name type="scientific">viral metagenome</name>
    <dbReference type="NCBI Taxonomy" id="1070528"/>
    <lineage>
        <taxon>unclassified sequences</taxon>
        <taxon>metagenomes</taxon>
        <taxon>organismal metagenomes</taxon>
    </lineage>
</organism>
<name>A0A6C0HK92_9ZZZZ</name>
<reference evidence="1" key="1">
    <citation type="journal article" date="2020" name="Nature">
        <title>Giant virus diversity and host interactions through global metagenomics.</title>
        <authorList>
            <person name="Schulz F."/>
            <person name="Roux S."/>
            <person name="Paez-Espino D."/>
            <person name="Jungbluth S."/>
            <person name="Walsh D.A."/>
            <person name="Denef V.J."/>
            <person name="McMahon K.D."/>
            <person name="Konstantinidis K.T."/>
            <person name="Eloe-Fadrosh E.A."/>
            <person name="Kyrpides N.C."/>
            <person name="Woyke T."/>
        </authorList>
    </citation>
    <scope>NUCLEOTIDE SEQUENCE</scope>
    <source>
        <strain evidence="1">GVMAG-M-3300023184-135</strain>
    </source>
</reference>
<dbReference type="AlphaFoldDB" id="A0A6C0HK92"/>
<dbReference type="EMBL" id="MN739976">
    <property type="protein sequence ID" value="QHT81032.1"/>
    <property type="molecule type" value="Genomic_DNA"/>
</dbReference>
<protein>
    <submittedName>
        <fullName evidence="1">Uncharacterized protein</fullName>
    </submittedName>
</protein>
<sequence>MFYRFLIRLLSFRSAGEDRVFLGRWGRDWEKYKDIQKYYD</sequence>
<evidence type="ECO:0000313" key="1">
    <source>
        <dbReference type="EMBL" id="QHT81032.1"/>
    </source>
</evidence>